<protein>
    <submittedName>
        <fullName evidence="1">Uncharacterized protein</fullName>
    </submittedName>
</protein>
<dbReference type="Proteomes" id="UP000217790">
    <property type="component" value="Unassembled WGS sequence"/>
</dbReference>
<dbReference type="AlphaFoldDB" id="A0A2H3DUI6"/>
<dbReference type="InParanoid" id="A0A2H3DUI6"/>
<proteinExistence type="predicted"/>
<accession>A0A2H3DUI6</accession>
<feature type="non-terminal residue" evidence="1">
    <location>
        <position position="1"/>
    </location>
</feature>
<evidence type="ECO:0000313" key="2">
    <source>
        <dbReference type="Proteomes" id="UP000217790"/>
    </source>
</evidence>
<sequence length="180" mass="19132">LIGDSDMGELEGDGAFCGVGMGATMGIGGDGFCFNGASDIDRERRERKEQVTNSRRIVSSAGVVCGCSSSSSSRSISWPFMYMTFRRRIDFAEPSRFGALLELEARGKSRNSREGGGSPGEATASSLEAFRAEDELLRFEDGTWENGAWPVLAVGGGLGGERDGGVSSNGRKANFFALYV</sequence>
<evidence type="ECO:0000313" key="1">
    <source>
        <dbReference type="EMBL" id="PBK98881.1"/>
    </source>
</evidence>
<dbReference type="EMBL" id="KZ293647">
    <property type="protein sequence ID" value="PBK98881.1"/>
    <property type="molecule type" value="Genomic_DNA"/>
</dbReference>
<feature type="non-terminal residue" evidence="1">
    <location>
        <position position="180"/>
    </location>
</feature>
<gene>
    <name evidence="1" type="ORF">ARMGADRAFT_1007526</name>
</gene>
<reference evidence="2" key="1">
    <citation type="journal article" date="2017" name="Nat. Ecol. Evol.">
        <title>Genome expansion and lineage-specific genetic innovations in the forest pathogenic fungi Armillaria.</title>
        <authorList>
            <person name="Sipos G."/>
            <person name="Prasanna A.N."/>
            <person name="Walter M.C."/>
            <person name="O'Connor E."/>
            <person name="Balint B."/>
            <person name="Krizsan K."/>
            <person name="Kiss B."/>
            <person name="Hess J."/>
            <person name="Varga T."/>
            <person name="Slot J."/>
            <person name="Riley R."/>
            <person name="Boka B."/>
            <person name="Rigling D."/>
            <person name="Barry K."/>
            <person name="Lee J."/>
            <person name="Mihaltcheva S."/>
            <person name="LaButti K."/>
            <person name="Lipzen A."/>
            <person name="Waldron R."/>
            <person name="Moloney N.M."/>
            <person name="Sperisen C."/>
            <person name="Kredics L."/>
            <person name="Vagvoelgyi C."/>
            <person name="Patrignani A."/>
            <person name="Fitzpatrick D."/>
            <person name="Nagy I."/>
            <person name="Doyle S."/>
            <person name="Anderson J.B."/>
            <person name="Grigoriev I.V."/>
            <person name="Gueldener U."/>
            <person name="Muensterkoetter M."/>
            <person name="Nagy L.G."/>
        </authorList>
    </citation>
    <scope>NUCLEOTIDE SEQUENCE [LARGE SCALE GENOMIC DNA]</scope>
    <source>
        <strain evidence="2">Ar21-2</strain>
    </source>
</reference>
<organism evidence="1 2">
    <name type="scientific">Armillaria gallica</name>
    <name type="common">Bulbous honey fungus</name>
    <name type="synonym">Armillaria bulbosa</name>
    <dbReference type="NCBI Taxonomy" id="47427"/>
    <lineage>
        <taxon>Eukaryota</taxon>
        <taxon>Fungi</taxon>
        <taxon>Dikarya</taxon>
        <taxon>Basidiomycota</taxon>
        <taxon>Agaricomycotina</taxon>
        <taxon>Agaricomycetes</taxon>
        <taxon>Agaricomycetidae</taxon>
        <taxon>Agaricales</taxon>
        <taxon>Marasmiineae</taxon>
        <taxon>Physalacriaceae</taxon>
        <taxon>Armillaria</taxon>
    </lineage>
</organism>
<keyword evidence="2" id="KW-1185">Reference proteome</keyword>
<name>A0A2H3DUI6_ARMGA</name>